<keyword evidence="3" id="KW-0804">Transcription</keyword>
<reference evidence="6" key="1">
    <citation type="submission" date="2017-04" db="EMBL/GenBank/DDBJ databases">
        <authorList>
            <person name="Varghese N."/>
            <person name="Submissions S."/>
        </authorList>
    </citation>
    <scope>NUCLEOTIDE SEQUENCE [LARGE SCALE GENOMIC DNA]</scope>
    <source>
        <strain evidence="6">K3S</strain>
    </source>
</reference>
<evidence type="ECO:0000313" key="6">
    <source>
        <dbReference type="Proteomes" id="UP000192906"/>
    </source>
</evidence>
<organism evidence="5 6">
    <name type="scientific">Desulfovibrio gilichinskyi</name>
    <dbReference type="NCBI Taxonomy" id="1519643"/>
    <lineage>
        <taxon>Bacteria</taxon>
        <taxon>Pseudomonadati</taxon>
        <taxon>Thermodesulfobacteriota</taxon>
        <taxon>Desulfovibrionia</taxon>
        <taxon>Desulfovibrionales</taxon>
        <taxon>Desulfovibrionaceae</taxon>
        <taxon>Desulfovibrio</taxon>
    </lineage>
</organism>
<dbReference type="PROSITE" id="PS50932">
    <property type="entry name" value="HTH_LACI_2"/>
    <property type="match status" value="1"/>
</dbReference>
<dbReference type="SMART" id="SM00354">
    <property type="entry name" value="HTH_LACI"/>
    <property type="match status" value="1"/>
</dbReference>
<dbReference type="Gene3D" id="3.40.50.2300">
    <property type="match status" value="2"/>
</dbReference>
<name>A0A1X7CKA3_9BACT</name>
<dbReference type="CDD" id="cd19977">
    <property type="entry name" value="PBP1_EndR-like"/>
    <property type="match status" value="1"/>
</dbReference>
<keyword evidence="2" id="KW-0238">DNA-binding</keyword>
<evidence type="ECO:0000259" key="4">
    <source>
        <dbReference type="PROSITE" id="PS50932"/>
    </source>
</evidence>
<dbReference type="CDD" id="cd01392">
    <property type="entry name" value="HTH_LacI"/>
    <property type="match status" value="1"/>
</dbReference>
<dbReference type="Pfam" id="PF00532">
    <property type="entry name" value="Peripla_BP_1"/>
    <property type="match status" value="1"/>
</dbReference>
<accession>A0A1X7CKA3</accession>
<dbReference type="InterPro" id="IPR001761">
    <property type="entry name" value="Peripla_BP/Lac1_sug-bd_dom"/>
</dbReference>
<dbReference type="SUPFAM" id="SSF53822">
    <property type="entry name" value="Periplasmic binding protein-like I"/>
    <property type="match status" value="1"/>
</dbReference>
<dbReference type="InterPro" id="IPR028082">
    <property type="entry name" value="Peripla_BP_I"/>
</dbReference>
<dbReference type="RefSeq" id="WP_085099147.1">
    <property type="nucleotide sequence ID" value="NZ_FWZU01000001.1"/>
</dbReference>
<keyword evidence="6" id="KW-1185">Reference proteome</keyword>
<feature type="domain" description="HTH lacI-type" evidence="4">
    <location>
        <begin position="1"/>
        <end position="55"/>
    </location>
</feature>
<dbReference type="InterPro" id="IPR000843">
    <property type="entry name" value="HTH_LacI"/>
</dbReference>
<dbReference type="PANTHER" id="PTHR30146">
    <property type="entry name" value="LACI-RELATED TRANSCRIPTIONAL REPRESSOR"/>
    <property type="match status" value="1"/>
</dbReference>
<dbReference type="SUPFAM" id="SSF47413">
    <property type="entry name" value="lambda repressor-like DNA-binding domains"/>
    <property type="match status" value="1"/>
</dbReference>
<dbReference type="Proteomes" id="UP000192906">
    <property type="component" value="Unassembled WGS sequence"/>
</dbReference>
<gene>
    <name evidence="5" type="ORF">SAMN06295933_0997</name>
</gene>
<dbReference type="GO" id="GO:0000976">
    <property type="term" value="F:transcription cis-regulatory region binding"/>
    <property type="evidence" value="ECO:0007669"/>
    <property type="project" value="TreeGrafter"/>
</dbReference>
<dbReference type="InterPro" id="IPR010982">
    <property type="entry name" value="Lambda_DNA-bd_dom_sf"/>
</dbReference>
<protein>
    <submittedName>
        <fullName evidence="5">Transcriptional regulator, LacI family</fullName>
    </submittedName>
</protein>
<dbReference type="PROSITE" id="PS00356">
    <property type="entry name" value="HTH_LACI_1"/>
    <property type="match status" value="1"/>
</dbReference>
<dbReference type="Pfam" id="PF00356">
    <property type="entry name" value="LacI"/>
    <property type="match status" value="1"/>
</dbReference>
<dbReference type="STRING" id="1519643.SAMN06295933_0997"/>
<keyword evidence="1" id="KW-0805">Transcription regulation</keyword>
<dbReference type="AlphaFoldDB" id="A0A1X7CKA3"/>
<dbReference type="OrthoDB" id="59108at2"/>
<dbReference type="GO" id="GO:0003700">
    <property type="term" value="F:DNA-binding transcription factor activity"/>
    <property type="evidence" value="ECO:0007669"/>
    <property type="project" value="TreeGrafter"/>
</dbReference>
<evidence type="ECO:0000256" key="1">
    <source>
        <dbReference type="ARBA" id="ARBA00023015"/>
    </source>
</evidence>
<sequence>MKLKDIAEAAGVSTATVSRVLGDKPNVRPELRKQVMDVVDRLNYRPNRAAQRLRSKQSSFIGLIVADIQSPFFASVTRAVEDVAQANDYSVILCNTDEDPVKERMYLEMMQSENAAGVILAPTLRLSENFTLNKFGSFPMVVIDRQISDHSVDMVLIDNNQAARDLTEHMLSHGYKRIAGLFGESSATGQQRRAGFEQVMKKNGIPADDKLVISMPAKEEAAHAVVSRLLEMDEPPEAIITSNGLLGAGAFRAIRDKELPVPESVAFASFDETPWSSMTRPAITVVKQPTYAIGQTACEMLLKRIADPERPTRKVVLESKLVVRQSCGGIL</sequence>
<evidence type="ECO:0000256" key="2">
    <source>
        <dbReference type="ARBA" id="ARBA00023125"/>
    </source>
</evidence>
<proteinExistence type="predicted"/>
<dbReference type="PANTHER" id="PTHR30146:SF145">
    <property type="entry name" value="RIBOSE OPERON REPRESSOR"/>
    <property type="match status" value="1"/>
</dbReference>
<evidence type="ECO:0000256" key="3">
    <source>
        <dbReference type="ARBA" id="ARBA00023163"/>
    </source>
</evidence>
<evidence type="ECO:0000313" key="5">
    <source>
        <dbReference type="EMBL" id="SME98001.1"/>
    </source>
</evidence>
<dbReference type="Gene3D" id="1.10.260.40">
    <property type="entry name" value="lambda repressor-like DNA-binding domains"/>
    <property type="match status" value="1"/>
</dbReference>
<dbReference type="EMBL" id="FWZU01000001">
    <property type="protein sequence ID" value="SME98001.1"/>
    <property type="molecule type" value="Genomic_DNA"/>
</dbReference>